<organism evidence="1 2">
    <name type="scientific">Thelonectria olida</name>
    <dbReference type="NCBI Taxonomy" id="1576542"/>
    <lineage>
        <taxon>Eukaryota</taxon>
        <taxon>Fungi</taxon>
        <taxon>Dikarya</taxon>
        <taxon>Ascomycota</taxon>
        <taxon>Pezizomycotina</taxon>
        <taxon>Sordariomycetes</taxon>
        <taxon>Hypocreomycetidae</taxon>
        <taxon>Hypocreales</taxon>
        <taxon>Nectriaceae</taxon>
        <taxon>Thelonectria</taxon>
    </lineage>
</organism>
<comment type="caution">
    <text evidence="1">The sequence shown here is derived from an EMBL/GenBank/DDBJ whole genome shotgun (WGS) entry which is preliminary data.</text>
</comment>
<protein>
    <submittedName>
        <fullName evidence="1">Uncharacterized protein</fullName>
    </submittedName>
</protein>
<gene>
    <name evidence="1" type="ORF">B0T10DRAFT_494909</name>
</gene>
<evidence type="ECO:0000313" key="1">
    <source>
        <dbReference type="EMBL" id="KAH6881149.1"/>
    </source>
</evidence>
<dbReference type="Proteomes" id="UP000777438">
    <property type="component" value="Unassembled WGS sequence"/>
</dbReference>
<proteinExistence type="predicted"/>
<evidence type="ECO:0000313" key="2">
    <source>
        <dbReference type="Proteomes" id="UP000777438"/>
    </source>
</evidence>
<feature type="non-terminal residue" evidence="1">
    <location>
        <position position="196"/>
    </location>
</feature>
<dbReference type="EMBL" id="JAGPYM010000024">
    <property type="protein sequence ID" value="KAH6881149.1"/>
    <property type="molecule type" value="Genomic_DNA"/>
</dbReference>
<reference evidence="1 2" key="1">
    <citation type="journal article" date="2021" name="Nat. Commun.">
        <title>Genetic determinants of endophytism in the Arabidopsis root mycobiome.</title>
        <authorList>
            <person name="Mesny F."/>
            <person name="Miyauchi S."/>
            <person name="Thiergart T."/>
            <person name="Pickel B."/>
            <person name="Atanasova L."/>
            <person name="Karlsson M."/>
            <person name="Huettel B."/>
            <person name="Barry K.W."/>
            <person name="Haridas S."/>
            <person name="Chen C."/>
            <person name="Bauer D."/>
            <person name="Andreopoulos W."/>
            <person name="Pangilinan J."/>
            <person name="LaButti K."/>
            <person name="Riley R."/>
            <person name="Lipzen A."/>
            <person name="Clum A."/>
            <person name="Drula E."/>
            <person name="Henrissat B."/>
            <person name="Kohler A."/>
            <person name="Grigoriev I.V."/>
            <person name="Martin F.M."/>
            <person name="Hacquard S."/>
        </authorList>
    </citation>
    <scope>NUCLEOTIDE SEQUENCE [LARGE SCALE GENOMIC DNA]</scope>
    <source>
        <strain evidence="1 2">MPI-CAGE-CH-0241</strain>
    </source>
</reference>
<accession>A0A9P8VX97</accession>
<sequence length="196" mass="21405">MQGRQARSFFGTGMTNLHAMIRLFLTVRLSPLCTHRSGAYHDLVFHFEQALIQHSTTWPSNRSGVLSPPRTPIPTLPAITPTATVSRVPRSGRAGSLATAAGSGIPRGRGRARSLCARVGGIFRPCTTLSSLGWETSSWLLMSCLCGVAVALKETRDADSRWNTSRDSIIWRCSSLASVPPFERVLGSTDFCQWLM</sequence>
<keyword evidence="2" id="KW-1185">Reference proteome</keyword>
<name>A0A9P8VX97_9HYPO</name>
<dbReference type="AlphaFoldDB" id="A0A9P8VX97"/>